<reference evidence="4" key="2">
    <citation type="submission" date="2023-05" db="EMBL/GenBank/DDBJ databases">
        <authorList>
            <consortium name="Lawrence Berkeley National Laboratory"/>
            <person name="Steindorff A."/>
            <person name="Hensen N."/>
            <person name="Bonometti L."/>
            <person name="Westerberg I."/>
            <person name="Brannstrom I.O."/>
            <person name="Guillou S."/>
            <person name="Cros-Aarteil S."/>
            <person name="Calhoun S."/>
            <person name="Haridas S."/>
            <person name="Kuo A."/>
            <person name="Mondo S."/>
            <person name="Pangilinan J."/>
            <person name="Riley R."/>
            <person name="Labutti K."/>
            <person name="Andreopoulos B."/>
            <person name="Lipzen A."/>
            <person name="Chen C."/>
            <person name="Yanf M."/>
            <person name="Daum C."/>
            <person name="Ng V."/>
            <person name="Clum A."/>
            <person name="Ohm R."/>
            <person name="Martin F."/>
            <person name="Silar P."/>
            <person name="Natvig D."/>
            <person name="Lalanne C."/>
            <person name="Gautier V."/>
            <person name="Ament-Velasquez S.L."/>
            <person name="Kruys A."/>
            <person name="Hutchinson M.I."/>
            <person name="Powell A.J."/>
            <person name="Barry K."/>
            <person name="Miller A.N."/>
            <person name="Grigoriev I.V."/>
            <person name="Debuchy R."/>
            <person name="Gladieux P."/>
            <person name="Thoren M.H."/>
            <person name="Johannesson H."/>
        </authorList>
    </citation>
    <scope>NUCLEOTIDE SEQUENCE</scope>
    <source>
        <strain evidence="4">CBS 990.96</strain>
    </source>
</reference>
<reference evidence="4" key="1">
    <citation type="journal article" date="2023" name="Mol. Phylogenet. Evol.">
        <title>Genome-scale phylogeny and comparative genomics of the fungal order Sordariales.</title>
        <authorList>
            <person name="Hensen N."/>
            <person name="Bonometti L."/>
            <person name="Westerberg I."/>
            <person name="Brannstrom I.O."/>
            <person name="Guillou S."/>
            <person name="Cros-Aarteil S."/>
            <person name="Calhoun S."/>
            <person name="Haridas S."/>
            <person name="Kuo A."/>
            <person name="Mondo S."/>
            <person name="Pangilinan J."/>
            <person name="Riley R."/>
            <person name="LaButti K."/>
            <person name="Andreopoulos B."/>
            <person name="Lipzen A."/>
            <person name="Chen C."/>
            <person name="Yan M."/>
            <person name="Daum C."/>
            <person name="Ng V."/>
            <person name="Clum A."/>
            <person name="Steindorff A."/>
            <person name="Ohm R.A."/>
            <person name="Martin F."/>
            <person name="Silar P."/>
            <person name="Natvig D.O."/>
            <person name="Lalanne C."/>
            <person name="Gautier V."/>
            <person name="Ament-Velasquez S.L."/>
            <person name="Kruys A."/>
            <person name="Hutchinson M.I."/>
            <person name="Powell A.J."/>
            <person name="Barry K."/>
            <person name="Miller A.N."/>
            <person name="Grigoriev I.V."/>
            <person name="Debuchy R."/>
            <person name="Gladieux P."/>
            <person name="Hiltunen Thoren M."/>
            <person name="Johannesson H."/>
        </authorList>
    </citation>
    <scope>NUCLEOTIDE SEQUENCE</scope>
    <source>
        <strain evidence="4">CBS 990.96</strain>
    </source>
</reference>
<dbReference type="Pfam" id="PF01670">
    <property type="entry name" value="Glyco_hydro_12"/>
    <property type="match status" value="1"/>
</dbReference>
<keyword evidence="2" id="KW-0119">Carbohydrate metabolism</keyword>
<dbReference type="InterPro" id="IPR002594">
    <property type="entry name" value="GH12"/>
</dbReference>
<keyword evidence="2" id="KW-0326">Glycosidase</keyword>
<organism evidence="4 5">
    <name type="scientific">Podospora fimiseda</name>
    <dbReference type="NCBI Taxonomy" id="252190"/>
    <lineage>
        <taxon>Eukaryota</taxon>
        <taxon>Fungi</taxon>
        <taxon>Dikarya</taxon>
        <taxon>Ascomycota</taxon>
        <taxon>Pezizomycotina</taxon>
        <taxon>Sordariomycetes</taxon>
        <taxon>Sordariomycetidae</taxon>
        <taxon>Sordariales</taxon>
        <taxon>Podosporaceae</taxon>
        <taxon>Podospora</taxon>
    </lineage>
</organism>
<gene>
    <name evidence="4" type="ORF">QBC38DRAFT_529573</name>
</gene>
<sequence length="246" mass="27007">MKLSILLSFFSSLALAAPVLETRQQPTLCSPYGYWSGNGYELLNNLWGQDSATSGSQCISLSSSSSTGVSWSTNWTWTGGKDLVKSYAYSGKQIAKGKLINNITSMPTSVSWKYNTEAVRANVAYDIFTAADPNHVNSYGDYEIMIWLARLNNVYPIGGDLGIRSIGGRSYNLWIGMNGNMKVFSFVAVGNQYDWNGDTKLFFNYLRDNEGYPVATQNLIVFQFGTEAFVGGPANMTVSKFTAAVN</sequence>
<evidence type="ECO:0000313" key="4">
    <source>
        <dbReference type="EMBL" id="KAK4226107.1"/>
    </source>
</evidence>
<keyword evidence="3" id="KW-0732">Signal</keyword>
<protein>
    <submittedName>
        <fullName evidence="4">Glycoside hydrolase family 12 protein</fullName>
    </submittedName>
</protein>
<evidence type="ECO:0000313" key="5">
    <source>
        <dbReference type="Proteomes" id="UP001301958"/>
    </source>
</evidence>
<evidence type="ECO:0000256" key="1">
    <source>
        <dbReference type="ARBA" id="ARBA00005519"/>
    </source>
</evidence>
<dbReference type="GO" id="GO:0000272">
    <property type="term" value="P:polysaccharide catabolic process"/>
    <property type="evidence" value="ECO:0007669"/>
    <property type="project" value="UniProtKB-KW"/>
</dbReference>
<accession>A0AAN7BML6</accession>
<keyword evidence="2 4" id="KW-0378">Hydrolase</keyword>
<keyword evidence="2" id="KW-0624">Polysaccharide degradation</keyword>
<comment type="similarity">
    <text evidence="1 2">Belongs to the glycosyl hydrolase 12 (cellulase H) family.</text>
</comment>
<keyword evidence="5" id="KW-1185">Reference proteome</keyword>
<name>A0AAN7BML6_9PEZI</name>
<dbReference type="PANTHER" id="PTHR34002:SF10">
    <property type="entry name" value="PUTATIVE-RELATED"/>
    <property type="match status" value="1"/>
</dbReference>
<evidence type="ECO:0000256" key="2">
    <source>
        <dbReference type="RuleBase" id="RU361163"/>
    </source>
</evidence>
<dbReference type="PANTHER" id="PTHR34002">
    <property type="entry name" value="BLR1656 PROTEIN"/>
    <property type="match status" value="1"/>
</dbReference>
<proteinExistence type="inferred from homology"/>
<dbReference type="InterPro" id="IPR013320">
    <property type="entry name" value="ConA-like_dom_sf"/>
</dbReference>
<dbReference type="GO" id="GO:0008810">
    <property type="term" value="F:cellulase activity"/>
    <property type="evidence" value="ECO:0007669"/>
    <property type="project" value="InterPro"/>
</dbReference>
<dbReference type="AlphaFoldDB" id="A0AAN7BML6"/>
<feature type="signal peptide" evidence="3">
    <location>
        <begin position="1"/>
        <end position="16"/>
    </location>
</feature>
<dbReference type="Gene3D" id="2.60.120.180">
    <property type="match status" value="1"/>
</dbReference>
<evidence type="ECO:0000256" key="3">
    <source>
        <dbReference type="SAM" id="SignalP"/>
    </source>
</evidence>
<dbReference type="EMBL" id="MU865354">
    <property type="protein sequence ID" value="KAK4226107.1"/>
    <property type="molecule type" value="Genomic_DNA"/>
</dbReference>
<dbReference type="SUPFAM" id="SSF49899">
    <property type="entry name" value="Concanavalin A-like lectins/glucanases"/>
    <property type="match status" value="1"/>
</dbReference>
<dbReference type="Proteomes" id="UP001301958">
    <property type="component" value="Unassembled WGS sequence"/>
</dbReference>
<comment type="caution">
    <text evidence="4">The sequence shown here is derived from an EMBL/GenBank/DDBJ whole genome shotgun (WGS) entry which is preliminary data.</text>
</comment>
<dbReference type="InterPro" id="IPR013319">
    <property type="entry name" value="GH11/12"/>
</dbReference>
<feature type="chain" id="PRO_5042875324" evidence="3">
    <location>
        <begin position="17"/>
        <end position="246"/>
    </location>
</feature>